<dbReference type="Pfam" id="PF00753">
    <property type="entry name" value="Lactamase_B"/>
    <property type="match status" value="1"/>
</dbReference>
<feature type="domain" description="Metallo-beta-lactamase" evidence="2">
    <location>
        <begin position="13"/>
        <end position="231"/>
    </location>
</feature>
<dbReference type="EMBL" id="DTGD01000093">
    <property type="protein sequence ID" value="HGB35743.1"/>
    <property type="molecule type" value="Genomic_DNA"/>
</dbReference>
<comment type="caution">
    <text evidence="4">The sequence shown here is derived from an EMBL/GenBank/DDBJ whole genome shotgun (WGS) entry which is preliminary data.</text>
</comment>
<feature type="domain" description="Beta-Casp" evidence="3">
    <location>
        <begin position="250"/>
        <end position="376"/>
    </location>
</feature>
<dbReference type="PANTHER" id="PTHR11203:SF37">
    <property type="entry name" value="INTEGRATOR COMPLEX SUBUNIT 11"/>
    <property type="match status" value="1"/>
</dbReference>
<dbReference type="PANTHER" id="PTHR11203">
    <property type="entry name" value="CLEAVAGE AND POLYADENYLATION SPECIFICITY FACTOR FAMILY MEMBER"/>
    <property type="match status" value="1"/>
</dbReference>
<reference evidence="4" key="1">
    <citation type="journal article" date="2020" name="mSystems">
        <title>Genome- and Community-Level Interaction Insights into Carbon Utilization and Element Cycling Functions of Hydrothermarchaeota in Hydrothermal Sediment.</title>
        <authorList>
            <person name="Zhou Z."/>
            <person name="Liu Y."/>
            <person name="Xu W."/>
            <person name="Pan J."/>
            <person name="Luo Z.H."/>
            <person name="Li M."/>
        </authorList>
    </citation>
    <scope>NUCLEOTIDE SEQUENCE [LARGE SCALE GENOMIC DNA]</scope>
    <source>
        <strain evidence="4">SpSt-754</strain>
    </source>
</reference>
<dbReference type="GO" id="GO:0004521">
    <property type="term" value="F:RNA endonuclease activity"/>
    <property type="evidence" value="ECO:0007669"/>
    <property type="project" value="TreeGrafter"/>
</dbReference>
<dbReference type="GO" id="GO:0016787">
    <property type="term" value="F:hydrolase activity"/>
    <property type="evidence" value="ECO:0007669"/>
    <property type="project" value="UniProtKB-KW"/>
</dbReference>
<dbReference type="SUPFAM" id="SSF56281">
    <property type="entry name" value="Metallo-hydrolase/oxidoreductase"/>
    <property type="match status" value="1"/>
</dbReference>
<sequence>MEISFLGACGTVTGSMYLITTDKKRKILVDGGVFQGEWEDLNHSSFPFDPYEIDYVILTHAHLDHIGRLPKLVKEGFEGKILGTPATLDLARIILMDAAKLQSEEFETQKKRNDRKGIETPEPLYTLEDAIATMSYFKPISGYDKEIEILEGVTITWRDAGHILGSAFLEMTIDGHKVVFSGDLGNRNKPIIRDPESIKRKDAELIVVESTYGSRLHKSIEESKEEFLNALKETLPKGNVVIPSFAIERAQDLLYYIREFKEEGLLSKDVKVFLDSPLAISATNIFRAHKECFDDEARELLKQKRDLFSFPNLFFTRSKEASMEINNIKSGAIIIAGSGMCTGGRIKHHLKHNLWREECAVIFVGYQATGTLGRRIVDGEKEVEIYGETVKVNAKIYTINGFSAHADQQEILDWLSSVDKNTKVVITHGEEVERDALAEKLKELGFNEILKPKLKDIITL</sequence>
<dbReference type="Pfam" id="PF07521">
    <property type="entry name" value="RMMBL"/>
    <property type="match status" value="1"/>
</dbReference>
<evidence type="ECO:0000259" key="3">
    <source>
        <dbReference type="SMART" id="SM01027"/>
    </source>
</evidence>
<name>A0A7V3NTC8_UNCW3</name>
<protein>
    <submittedName>
        <fullName evidence="4">MBL fold metallo-hydrolase</fullName>
    </submittedName>
</protein>
<accession>A0A7V3NTC8</accession>
<dbReference type="Pfam" id="PF10996">
    <property type="entry name" value="Beta-Casp"/>
    <property type="match status" value="1"/>
</dbReference>
<dbReference type="InterPro" id="IPR011108">
    <property type="entry name" value="RMMBL"/>
</dbReference>
<dbReference type="Gene3D" id="3.40.50.10890">
    <property type="match status" value="1"/>
</dbReference>
<gene>
    <name evidence="4" type="ORF">ENV38_02405</name>
</gene>
<proteinExistence type="predicted"/>
<evidence type="ECO:0000256" key="1">
    <source>
        <dbReference type="ARBA" id="ARBA00022801"/>
    </source>
</evidence>
<dbReference type="InterPro" id="IPR001279">
    <property type="entry name" value="Metallo-B-lactamas"/>
</dbReference>
<evidence type="ECO:0000313" key="4">
    <source>
        <dbReference type="EMBL" id="HGB35743.1"/>
    </source>
</evidence>
<dbReference type="InterPro" id="IPR022712">
    <property type="entry name" value="Beta_Casp"/>
</dbReference>
<dbReference type="Gene3D" id="3.60.15.10">
    <property type="entry name" value="Ribonuclease Z/Hydroxyacylglutathione hydrolase-like"/>
    <property type="match status" value="1"/>
</dbReference>
<dbReference type="InterPro" id="IPR050698">
    <property type="entry name" value="MBL"/>
</dbReference>
<organism evidence="4">
    <name type="scientific">candidate division WOR-3 bacterium</name>
    <dbReference type="NCBI Taxonomy" id="2052148"/>
    <lineage>
        <taxon>Bacteria</taxon>
        <taxon>Bacteria division WOR-3</taxon>
    </lineage>
</organism>
<dbReference type="InterPro" id="IPR036866">
    <property type="entry name" value="RibonucZ/Hydroxyglut_hydro"/>
</dbReference>
<dbReference type="SMART" id="SM01027">
    <property type="entry name" value="Beta-Casp"/>
    <property type="match status" value="1"/>
</dbReference>
<dbReference type="AlphaFoldDB" id="A0A7V3NTC8"/>
<evidence type="ECO:0000259" key="2">
    <source>
        <dbReference type="SMART" id="SM00849"/>
    </source>
</evidence>
<dbReference type="SMART" id="SM00849">
    <property type="entry name" value="Lactamase_B"/>
    <property type="match status" value="1"/>
</dbReference>
<keyword evidence="1 4" id="KW-0378">Hydrolase</keyword>
<dbReference type="CDD" id="cd16295">
    <property type="entry name" value="TTHA0252-CPSF-like_MBL-fold"/>
    <property type="match status" value="1"/>
</dbReference>